<accession>X5IY24</accession>
<protein>
    <submittedName>
        <fullName evidence="4">G112 VD Superfamily T precursor conopeptide</fullName>
    </submittedName>
</protein>
<evidence type="ECO:0000256" key="3">
    <source>
        <dbReference type="SAM" id="SignalP"/>
    </source>
</evidence>
<dbReference type="EMBL" id="AB910877">
    <property type="protein sequence ID" value="BAO65645.1"/>
    <property type="molecule type" value="mRNA"/>
</dbReference>
<proteinExistence type="evidence at transcript level"/>
<reference evidence="4" key="1">
    <citation type="journal article" date="2014" name="Nat. Commun.">
        <title>Evolution of separate predation- and defence-evoked venoms in carnivorous cone snails.</title>
        <authorList>
            <person name="Dutertre S."/>
            <person name="Jin A.-H."/>
            <person name="Vetter I."/>
            <person name="Hamilton B."/>
            <person name="Sunagar K."/>
            <person name="Lavergne V."/>
            <person name="Dutertre V."/>
            <person name="Fry B.G."/>
            <person name="Antunes A."/>
            <person name="Venter D.J."/>
            <person name="Alewood P.F."/>
            <person name="Lewis R.J."/>
        </authorList>
    </citation>
    <scope>NUCLEOTIDE SEQUENCE</scope>
    <source>
        <strain evidence="4">G112</strain>
        <tissue evidence="4">Venom duct</tissue>
    </source>
</reference>
<evidence type="ECO:0000256" key="1">
    <source>
        <dbReference type="ARBA" id="ARBA00004613"/>
    </source>
</evidence>
<sequence>MQCLPVFTILLLLASTAAPNPLETRIQSDLTRADLEDSDTKTDERFITGLLGGLSAVGGITSLASRICCAITDSCC</sequence>
<dbReference type="GO" id="GO:0005576">
    <property type="term" value="C:extracellular region"/>
    <property type="evidence" value="ECO:0007669"/>
    <property type="project" value="UniProtKB-SubCell"/>
</dbReference>
<dbReference type="Pfam" id="PF02950">
    <property type="entry name" value="Conotoxin"/>
    <property type="match status" value="1"/>
</dbReference>
<comment type="subcellular location">
    <subcellularLocation>
        <location evidence="1">Secreted</location>
    </subcellularLocation>
</comment>
<dbReference type="GO" id="GO:0008200">
    <property type="term" value="F:ion channel inhibitor activity"/>
    <property type="evidence" value="ECO:0007669"/>
    <property type="project" value="InterPro"/>
</dbReference>
<feature type="chain" id="PRO_5004956247" evidence="3">
    <location>
        <begin position="20"/>
        <end position="76"/>
    </location>
</feature>
<feature type="signal peptide" evidence="3">
    <location>
        <begin position="1"/>
        <end position="19"/>
    </location>
</feature>
<evidence type="ECO:0000313" key="4">
    <source>
        <dbReference type="EMBL" id="BAO65645.1"/>
    </source>
</evidence>
<organism evidence="4">
    <name type="scientific">Conus geographus</name>
    <name type="common">Geography cone</name>
    <name type="synonym">Nubecula geographus</name>
    <dbReference type="NCBI Taxonomy" id="6491"/>
    <lineage>
        <taxon>Eukaryota</taxon>
        <taxon>Metazoa</taxon>
        <taxon>Spiralia</taxon>
        <taxon>Lophotrochozoa</taxon>
        <taxon>Mollusca</taxon>
        <taxon>Gastropoda</taxon>
        <taxon>Caenogastropoda</taxon>
        <taxon>Neogastropoda</taxon>
        <taxon>Conoidea</taxon>
        <taxon>Conidae</taxon>
        <taxon>Conus</taxon>
        <taxon>Gastridium</taxon>
    </lineage>
</organism>
<keyword evidence="2" id="KW-0964">Secreted</keyword>
<name>X5IY24_CONGE</name>
<evidence type="ECO:0000256" key="2">
    <source>
        <dbReference type="ARBA" id="ARBA00022525"/>
    </source>
</evidence>
<dbReference type="AlphaFoldDB" id="X5IY24"/>
<keyword evidence="3" id="KW-0732">Signal</keyword>
<dbReference type="InterPro" id="IPR004214">
    <property type="entry name" value="Conotoxin"/>
</dbReference>